<keyword evidence="2" id="KW-1185">Reference proteome</keyword>
<evidence type="ECO:0000313" key="1">
    <source>
        <dbReference type="EMBL" id="KAK3783360.1"/>
    </source>
</evidence>
<protein>
    <submittedName>
        <fullName evidence="1">Uncharacterized protein</fullName>
    </submittedName>
</protein>
<sequence>MSKLSMVAPQRYRVSYDTDRSAAEKLVVMDGLNVRTYRCSIRAASFPGRDRYRRQGTASKQSQAEATQDVGACFAHNRI</sequence>
<gene>
    <name evidence="1" type="ORF">RRG08_044365</name>
</gene>
<dbReference type="AlphaFoldDB" id="A0AAE1DV09"/>
<organism evidence="1 2">
    <name type="scientific">Elysia crispata</name>
    <name type="common">lettuce slug</name>
    <dbReference type="NCBI Taxonomy" id="231223"/>
    <lineage>
        <taxon>Eukaryota</taxon>
        <taxon>Metazoa</taxon>
        <taxon>Spiralia</taxon>
        <taxon>Lophotrochozoa</taxon>
        <taxon>Mollusca</taxon>
        <taxon>Gastropoda</taxon>
        <taxon>Heterobranchia</taxon>
        <taxon>Euthyneura</taxon>
        <taxon>Panpulmonata</taxon>
        <taxon>Sacoglossa</taxon>
        <taxon>Placobranchoidea</taxon>
        <taxon>Plakobranchidae</taxon>
        <taxon>Elysia</taxon>
    </lineage>
</organism>
<name>A0AAE1DV09_9GAST</name>
<dbReference type="EMBL" id="JAWDGP010002420">
    <property type="protein sequence ID" value="KAK3783360.1"/>
    <property type="molecule type" value="Genomic_DNA"/>
</dbReference>
<reference evidence="1" key="1">
    <citation type="journal article" date="2023" name="G3 (Bethesda)">
        <title>A reference genome for the long-term kleptoplast-retaining sea slug Elysia crispata morphotype clarki.</title>
        <authorList>
            <person name="Eastman K.E."/>
            <person name="Pendleton A.L."/>
            <person name="Shaikh M.A."/>
            <person name="Suttiyut T."/>
            <person name="Ogas R."/>
            <person name="Tomko P."/>
            <person name="Gavelis G."/>
            <person name="Widhalm J.R."/>
            <person name="Wisecaver J.H."/>
        </authorList>
    </citation>
    <scope>NUCLEOTIDE SEQUENCE</scope>
    <source>
        <strain evidence="1">ECLA1</strain>
    </source>
</reference>
<evidence type="ECO:0000313" key="2">
    <source>
        <dbReference type="Proteomes" id="UP001283361"/>
    </source>
</evidence>
<comment type="caution">
    <text evidence="1">The sequence shown here is derived from an EMBL/GenBank/DDBJ whole genome shotgun (WGS) entry which is preliminary data.</text>
</comment>
<proteinExistence type="predicted"/>
<accession>A0AAE1DV09</accession>
<dbReference type="Proteomes" id="UP001283361">
    <property type="component" value="Unassembled WGS sequence"/>
</dbReference>